<dbReference type="Proteomes" id="UP000192596">
    <property type="component" value="Unassembled WGS sequence"/>
</dbReference>
<accession>A0A1V8TGB2</accession>
<reference evidence="2" key="1">
    <citation type="submission" date="2017-03" db="EMBL/GenBank/DDBJ databases">
        <title>Genomes of endolithic fungi from Antarctica.</title>
        <authorList>
            <person name="Coleine C."/>
            <person name="Masonjones S."/>
            <person name="Stajich J.E."/>
        </authorList>
    </citation>
    <scope>NUCLEOTIDE SEQUENCE [LARGE SCALE GENOMIC DNA]</scope>
    <source>
        <strain evidence="2">CCFEE 5527</strain>
    </source>
</reference>
<evidence type="ECO:0000313" key="2">
    <source>
        <dbReference type="Proteomes" id="UP000192596"/>
    </source>
</evidence>
<sequence length="171" mass="19382">MNPYKQPPMGFDRSQPMVDAIHCSDPRRSPLGGWLLSNDRAPEVERMTALNPTLPPAQCFEQLGGAWASEWYKSEDTSTTTYLYKDPVKTTCTKVSDAREYRGMWAMFHSQRAEVNVIKAAHPDWAWARCFEAAGARWMAGAIECVLDEDELVVELPTPPYVEPPCRWGSR</sequence>
<comment type="caution">
    <text evidence="1">The sequence shown here is derived from an EMBL/GenBank/DDBJ whole genome shotgun (WGS) entry which is preliminary data.</text>
</comment>
<name>A0A1V8TGB2_9PEZI</name>
<evidence type="ECO:0000313" key="1">
    <source>
        <dbReference type="EMBL" id="OQO10298.1"/>
    </source>
</evidence>
<dbReference type="AlphaFoldDB" id="A0A1V8TGB2"/>
<dbReference type="EMBL" id="NAJO01000009">
    <property type="protein sequence ID" value="OQO10298.1"/>
    <property type="molecule type" value="Genomic_DNA"/>
</dbReference>
<dbReference type="InParanoid" id="A0A1V8TGB2"/>
<dbReference type="OrthoDB" id="3783470at2759"/>
<proteinExistence type="predicted"/>
<keyword evidence="2" id="KW-1185">Reference proteome</keyword>
<gene>
    <name evidence="1" type="ORF">B0A48_04656</name>
</gene>
<protein>
    <submittedName>
        <fullName evidence="1">Uncharacterized protein</fullName>
    </submittedName>
</protein>
<organism evidence="1 2">
    <name type="scientific">Cryoendolithus antarcticus</name>
    <dbReference type="NCBI Taxonomy" id="1507870"/>
    <lineage>
        <taxon>Eukaryota</taxon>
        <taxon>Fungi</taxon>
        <taxon>Dikarya</taxon>
        <taxon>Ascomycota</taxon>
        <taxon>Pezizomycotina</taxon>
        <taxon>Dothideomycetes</taxon>
        <taxon>Dothideomycetidae</taxon>
        <taxon>Cladosporiales</taxon>
        <taxon>Cladosporiaceae</taxon>
        <taxon>Cryoendolithus</taxon>
    </lineage>
</organism>